<accession>A0A8H3IKI2</accession>
<dbReference type="EMBL" id="CAJPDQ010000021">
    <property type="protein sequence ID" value="CAF9924250.1"/>
    <property type="molecule type" value="Genomic_DNA"/>
</dbReference>
<evidence type="ECO:0008006" key="3">
    <source>
        <dbReference type="Google" id="ProtNLM"/>
    </source>
</evidence>
<dbReference type="Proteomes" id="UP000664169">
    <property type="component" value="Unassembled WGS sequence"/>
</dbReference>
<comment type="caution">
    <text evidence="1">The sequence shown here is derived from an EMBL/GenBank/DDBJ whole genome shotgun (WGS) entry which is preliminary data.</text>
</comment>
<dbReference type="OrthoDB" id="62952at2759"/>
<proteinExistence type="predicted"/>
<name>A0A8H3IKI2_9LECA</name>
<protein>
    <recommendedName>
        <fullName evidence="3">F-box domain-containing protein</fullName>
    </recommendedName>
</protein>
<evidence type="ECO:0000313" key="1">
    <source>
        <dbReference type="EMBL" id="CAF9924250.1"/>
    </source>
</evidence>
<keyword evidence="2" id="KW-1185">Reference proteome</keyword>
<reference evidence="1" key="1">
    <citation type="submission" date="2021-03" db="EMBL/GenBank/DDBJ databases">
        <authorList>
            <person name="Tagirdzhanova G."/>
        </authorList>
    </citation>
    <scope>NUCLEOTIDE SEQUENCE</scope>
</reference>
<gene>
    <name evidence="1" type="ORF">GOMPHAMPRED_003566</name>
</gene>
<evidence type="ECO:0000313" key="2">
    <source>
        <dbReference type="Proteomes" id="UP000664169"/>
    </source>
</evidence>
<sequence>MVPFRLLDLPLELQRMIYRDVVLTDDRRIYVDMESWFNPNLRNGFSMMLTCKKLYVEIGTILFQESIWYSDTQDTFARRYDGINMLKLIERHPLPRKESRIGRVIANSKFNIKHLDFLWDNGSINKDLVAPQSHIWNMQLDSLTMRINIPTENFLREQFHRMHGGIDVRQLDPDLFADEWKTCLSDPPIPRNQWPLGLFNLKELPTYTQLLRLVVRIPYVEFRQVNGTHQAARNTDDFAKWLTRGLRQEWLRGSPSLPGIEWLFLDPTSPSTWQGTTTSISNILTSGELDL</sequence>
<organism evidence="1 2">
    <name type="scientific">Gomphillus americanus</name>
    <dbReference type="NCBI Taxonomy" id="1940652"/>
    <lineage>
        <taxon>Eukaryota</taxon>
        <taxon>Fungi</taxon>
        <taxon>Dikarya</taxon>
        <taxon>Ascomycota</taxon>
        <taxon>Pezizomycotina</taxon>
        <taxon>Lecanoromycetes</taxon>
        <taxon>OSLEUM clade</taxon>
        <taxon>Ostropomycetidae</taxon>
        <taxon>Ostropales</taxon>
        <taxon>Graphidaceae</taxon>
        <taxon>Gomphilloideae</taxon>
        <taxon>Gomphillus</taxon>
    </lineage>
</organism>
<dbReference type="AlphaFoldDB" id="A0A8H3IKI2"/>